<feature type="region of interest" description="Disordered" evidence="7">
    <location>
        <begin position="752"/>
        <end position="789"/>
    </location>
</feature>
<feature type="compositionally biased region" description="Basic and acidic residues" evidence="7">
    <location>
        <begin position="499"/>
        <end position="510"/>
    </location>
</feature>
<dbReference type="Pfam" id="PF07714">
    <property type="entry name" value="PK_Tyr_Ser-Thr"/>
    <property type="match status" value="1"/>
</dbReference>
<evidence type="ECO:0000256" key="6">
    <source>
        <dbReference type="PROSITE-ProRule" id="PRU10141"/>
    </source>
</evidence>
<feature type="compositionally biased region" description="Basic and acidic residues" evidence="7">
    <location>
        <begin position="158"/>
        <end position="182"/>
    </location>
</feature>
<organism evidence="9">
    <name type="scientific">Chromera velia CCMP2878</name>
    <dbReference type="NCBI Taxonomy" id="1169474"/>
    <lineage>
        <taxon>Eukaryota</taxon>
        <taxon>Sar</taxon>
        <taxon>Alveolata</taxon>
        <taxon>Colpodellida</taxon>
        <taxon>Chromeraceae</taxon>
        <taxon>Chromera</taxon>
    </lineage>
</organism>
<feature type="domain" description="Protein kinase" evidence="8">
    <location>
        <begin position="25"/>
        <end position="735"/>
    </location>
</feature>
<keyword evidence="5 6" id="KW-0067">ATP-binding</keyword>
<feature type="compositionally biased region" description="Acidic residues" evidence="7">
    <location>
        <begin position="613"/>
        <end position="623"/>
    </location>
</feature>
<evidence type="ECO:0000256" key="7">
    <source>
        <dbReference type="SAM" id="MobiDB-lite"/>
    </source>
</evidence>
<feature type="compositionally biased region" description="Basic and acidic residues" evidence="7">
    <location>
        <begin position="265"/>
        <end position="283"/>
    </location>
</feature>
<dbReference type="InterPro" id="IPR001245">
    <property type="entry name" value="Ser-Thr/Tyr_kinase_cat_dom"/>
</dbReference>
<gene>
    <name evidence="9" type="ORF">Cvel_4109</name>
</gene>
<dbReference type="Gene3D" id="1.10.510.10">
    <property type="entry name" value="Transferase(Phosphotransferase) domain 1"/>
    <property type="match status" value="2"/>
</dbReference>
<dbReference type="PROSITE" id="PS50011">
    <property type="entry name" value="PROTEIN_KINASE_DOM"/>
    <property type="match status" value="1"/>
</dbReference>
<dbReference type="PROSITE" id="PS00107">
    <property type="entry name" value="PROTEIN_KINASE_ATP"/>
    <property type="match status" value="1"/>
</dbReference>
<dbReference type="GO" id="GO:0004674">
    <property type="term" value="F:protein serine/threonine kinase activity"/>
    <property type="evidence" value="ECO:0007669"/>
    <property type="project" value="UniProtKB-KW"/>
</dbReference>
<dbReference type="InterPro" id="IPR011009">
    <property type="entry name" value="Kinase-like_dom_sf"/>
</dbReference>
<evidence type="ECO:0000256" key="3">
    <source>
        <dbReference type="ARBA" id="ARBA00022741"/>
    </source>
</evidence>
<dbReference type="SUPFAM" id="SSF56112">
    <property type="entry name" value="Protein kinase-like (PK-like)"/>
    <property type="match status" value="1"/>
</dbReference>
<feature type="compositionally biased region" description="Acidic residues" evidence="7">
    <location>
        <begin position="389"/>
        <end position="402"/>
    </location>
</feature>
<evidence type="ECO:0000256" key="5">
    <source>
        <dbReference type="ARBA" id="ARBA00022840"/>
    </source>
</evidence>
<keyword evidence="4" id="KW-0418">Kinase</keyword>
<name>A0A0G4G2J7_9ALVE</name>
<dbReference type="SMART" id="SM00220">
    <property type="entry name" value="S_TKc"/>
    <property type="match status" value="1"/>
</dbReference>
<feature type="region of interest" description="Disordered" evidence="7">
    <location>
        <begin position="580"/>
        <end position="641"/>
    </location>
</feature>
<feature type="compositionally biased region" description="Polar residues" evidence="7">
    <location>
        <begin position="249"/>
        <end position="260"/>
    </location>
</feature>
<keyword evidence="2" id="KW-0808">Transferase</keyword>
<feature type="binding site" evidence="6">
    <location>
        <position position="54"/>
    </location>
    <ligand>
        <name>ATP</name>
        <dbReference type="ChEBI" id="CHEBI:30616"/>
    </ligand>
</feature>
<evidence type="ECO:0000256" key="2">
    <source>
        <dbReference type="ARBA" id="ARBA00022679"/>
    </source>
</evidence>
<evidence type="ECO:0000259" key="8">
    <source>
        <dbReference type="PROSITE" id="PS50011"/>
    </source>
</evidence>
<dbReference type="EMBL" id="CDMZ01000838">
    <property type="protein sequence ID" value="CEM22504.1"/>
    <property type="molecule type" value="Genomic_DNA"/>
</dbReference>
<dbReference type="InterPro" id="IPR008271">
    <property type="entry name" value="Ser/Thr_kinase_AS"/>
</dbReference>
<dbReference type="GO" id="GO:0005524">
    <property type="term" value="F:ATP binding"/>
    <property type="evidence" value="ECO:0007669"/>
    <property type="project" value="UniProtKB-UniRule"/>
</dbReference>
<dbReference type="GO" id="GO:0005634">
    <property type="term" value="C:nucleus"/>
    <property type="evidence" value="ECO:0007669"/>
    <property type="project" value="TreeGrafter"/>
</dbReference>
<dbReference type="InterPro" id="IPR017441">
    <property type="entry name" value="Protein_kinase_ATP_BS"/>
</dbReference>
<feature type="compositionally biased region" description="Acidic residues" evidence="7">
    <location>
        <begin position="591"/>
        <end position="600"/>
    </location>
</feature>
<evidence type="ECO:0000256" key="4">
    <source>
        <dbReference type="ARBA" id="ARBA00022777"/>
    </source>
</evidence>
<keyword evidence="1" id="KW-0723">Serine/threonine-protein kinase</keyword>
<feature type="region of interest" description="Disordered" evidence="7">
    <location>
        <begin position="158"/>
        <end position="188"/>
    </location>
</feature>
<feature type="region of interest" description="Disordered" evidence="7">
    <location>
        <begin position="499"/>
        <end position="524"/>
    </location>
</feature>
<dbReference type="PANTHER" id="PTHR24345">
    <property type="entry name" value="SERINE/THREONINE-PROTEIN KINASE PLK"/>
    <property type="match status" value="1"/>
</dbReference>
<feature type="compositionally biased region" description="Low complexity" evidence="7">
    <location>
        <begin position="752"/>
        <end position="761"/>
    </location>
</feature>
<reference evidence="9" key="1">
    <citation type="submission" date="2014-11" db="EMBL/GenBank/DDBJ databases">
        <authorList>
            <person name="Otto D Thomas"/>
            <person name="Naeem Raeece"/>
        </authorList>
    </citation>
    <scope>NUCLEOTIDE SEQUENCE</scope>
</reference>
<protein>
    <recommendedName>
        <fullName evidence="8">Protein kinase domain-containing protein</fullName>
    </recommendedName>
</protein>
<dbReference type="InterPro" id="IPR000719">
    <property type="entry name" value="Prot_kinase_dom"/>
</dbReference>
<feature type="compositionally biased region" description="Basic and acidic residues" evidence="7">
    <location>
        <begin position="428"/>
        <end position="439"/>
    </location>
</feature>
<evidence type="ECO:0000256" key="1">
    <source>
        <dbReference type="ARBA" id="ARBA00022527"/>
    </source>
</evidence>
<feature type="region of interest" description="Disordered" evidence="7">
    <location>
        <begin position="249"/>
        <end position="481"/>
    </location>
</feature>
<accession>A0A0G4G2J7</accession>
<dbReference type="AlphaFoldDB" id="A0A0G4G2J7"/>
<dbReference type="Gene3D" id="3.30.200.20">
    <property type="entry name" value="Phosphorylase Kinase, domain 1"/>
    <property type="match status" value="1"/>
</dbReference>
<dbReference type="Pfam" id="PF00069">
    <property type="entry name" value="Pkinase"/>
    <property type="match status" value="1"/>
</dbReference>
<evidence type="ECO:0000313" key="9">
    <source>
        <dbReference type="EMBL" id="CEM22504.1"/>
    </source>
</evidence>
<keyword evidence="3 6" id="KW-0547">Nucleotide-binding</keyword>
<feature type="compositionally biased region" description="Basic and acidic residues" evidence="7">
    <location>
        <begin position="319"/>
        <end position="347"/>
    </location>
</feature>
<dbReference type="PROSITE" id="PS00108">
    <property type="entry name" value="PROTEIN_KINASE_ST"/>
    <property type="match status" value="1"/>
</dbReference>
<proteinExistence type="predicted"/>
<dbReference type="PANTHER" id="PTHR24345:SF0">
    <property type="entry name" value="CELL CYCLE SERINE_THREONINE-PROTEIN KINASE CDC5_MSD2"/>
    <property type="match status" value="1"/>
</dbReference>
<sequence length="789" mass="85962">MEEGNGFEKVTYRRTSSGKKLVNQYEMIRDVGKGQWGRVVCVRDVTSNKKFALKIFAKSVLSARRQPIFTKDGILMTNGLDRVCDEVLMQLDLDHPFIVKAVGILDDDQHDNLYLGMEYLRGGPVMNFDEKLQRYSASVKKGKNLEVNGASRPMELGSREASAELGCREGREEGEGAARREGNGGGRGGRGEIFLLTETAAFFFVAQIAKGLLYLHDRKIIHKDVKPENVLLTEKIPMDPLWVRLQSVPLHSSPSPSESFWQRGEQARRERERERGERRRQREDEDEGGETDKGAAASSSPFSADVTMAAQEEEEEEHEGAPEEKGTGGGDRKERAGGERDVGDGDAKSVSSASFPDEPFFGLDDKGGQFVESRGGCGRGGAEVLFLGDGEDEMGEEDEVEGGEGVGGSRLIEDGFGFSSSCPSASCAEKRKYRDREEEGVPSLCGGSSPSRWSDEEGSEVGDVGGKRQRRRERSDSDPLRDFMWFSAPTVTREELKNIFPQHRPEEKKGQLVNGRGGEGNACNGKIGVVGGGLEGEDKAEKEQESTSLSMPCVKLGDFTISTRCETRALEIYDAEGTQLFTPPECFKPPEEDDENEDTDPFGQAGGEKEGEGEGEGEGEDNEMGAAANGGVGGEGHQGRRRKLKAIGGTRRVLKGGPRDVWSLGCLLFVMLFGKCPFWGESPLQLQMSVLYDPLKIPEDEREISAETRQLLEGLLAKDPEARLTLEGLLSHPLVRRCADGSALSLQVSSSASASASPSHAVRGWNSNSTSATAEKETEPKTAVPSVHD</sequence>
<dbReference type="VEuPathDB" id="CryptoDB:Cvel_4109"/>